<organism evidence="10 11">
    <name type="scientific">Phytomonospora endophytica</name>
    <dbReference type="NCBI Taxonomy" id="714109"/>
    <lineage>
        <taxon>Bacteria</taxon>
        <taxon>Bacillati</taxon>
        <taxon>Actinomycetota</taxon>
        <taxon>Actinomycetes</taxon>
        <taxon>Micromonosporales</taxon>
        <taxon>Micromonosporaceae</taxon>
        <taxon>Phytomonospora</taxon>
    </lineage>
</organism>
<dbReference type="PROSITE" id="PS51202">
    <property type="entry name" value="RCK_C"/>
    <property type="match status" value="1"/>
</dbReference>
<dbReference type="GO" id="GO:0012505">
    <property type="term" value="C:endomembrane system"/>
    <property type="evidence" value="ECO:0007669"/>
    <property type="project" value="UniProtKB-SubCell"/>
</dbReference>
<dbReference type="GO" id="GO:0006813">
    <property type="term" value="P:potassium ion transport"/>
    <property type="evidence" value="ECO:0007669"/>
    <property type="project" value="InterPro"/>
</dbReference>
<gene>
    <name evidence="10" type="ORF">HNR73_003046</name>
</gene>
<dbReference type="Gene3D" id="3.40.50.720">
    <property type="entry name" value="NAD(P)-binding Rossmann-like Domain"/>
    <property type="match status" value="2"/>
</dbReference>
<evidence type="ECO:0000313" key="10">
    <source>
        <dbReference type="EMBL" id="MBB6035189.1"/>
    </source>
</evidence>
<keyword evidence="5" id="KW-0406">Ion transport</keyword>
<feature type="transmembrane region" description="Helical" evidence="8">
    <location>
        <begin position="21"/>
        <end position="47"/>
    </location>
</feature>
<evidence type="ECO:0000313" key="11">
    <source>
        <dbReference type="Proteomes" id="UP000548476"/>
    </source>
</evidence>
<proteinExistence type="predicted"/>
<name>A0A841FRL2_9ACTN</name>
<evidence type="ECO:0000259" key="9">
    <source>
        <dbReference type="PROSITE" id="PS51202"/>
    </source>
</evidence>
<protein>
    <submittedName>
        <fullName evidence="10">Voltage-gated potassium channel Kch</fullName>
    </submittedName>
</protein>
<dbReference type="PANTHER" id="PTHR31563">
    <property type="entry name" value="ION CHANNEL POLLUX-RELATED"/>
    <property type="match status" value="1"/>
</dbReference>
<dbReference type="InterPro" id="IPR006037">
    <property type="entry name" value="RCK_C"/>
</dbReference>
<evidence type="ECO:0000256" key="5">
    <source>
        <dbReference type="ARBA" id="ARBA00023065"/>
    </source>
</evidence>
<dbReference type="AlphaFoldDB" id="A0A841FRL2"/>
<accession>A0A841FRL2</accession>
<keyword evidence="6 8" id="KW-0472">Membrane</keyword>
<keyword evidence="4 8" id="KW-1133">Transmembrane helix</keyword>
<dbReference type="PANTHER" id="PTHR31563:SF10">
    <property type="entry name" value="ION CHANNEL POLLUX-RELATED"/>
    <property type="match status" value="1"/>
</dbReference>
<feature type="domain" description="RCK C-terminal" evidence="9">
    <location>
        <begin position="288"/>
        <end position="372"/>
    </location>
</feature>
<dbReference type="EMBL" id="JACHGT010000006">
    <property type="protein sequence ID" value="MBB6035189.1"/>
    <property type="molecule type" value="Genomic_DNA"/>
</dbReference>
<evidence type="ECO:0000256" key="2">
    <source>
        <dbReference type="ARBA" id="ARBA00022448"/>
    </source>
</evidence>
<dbReference type="SUPFAM" id="SSF116726">
    <property type="entry name" value="TrkA C-terminal domain-like"/>
    <property type="match status" value="1"/>
</dbReference>
<keyword evidence="2" id="KW-0813">Transport</keyword>
<keyword evidence="7 10" id="KW-0407">Ion channel</keyword>
<evidence type="ECO:0000256" key="8">
    <source>
        <dbReference type="SAM" id="Phobius"/>
    </source>
</evidence>
<dbReference type="GO" id="GO:0008324">
    <property type="term" value="F:monoatomic cation transmembrane transporter activity"/>
    <property type="evidence" value="ECO:0007669"/>
    <property type="project" value="InterPro"/>
</dbReference>
<dbReference type="Proteomes" id="UP000548476">
    <property type="component" value="Unassembled WGS sequence"/>
</dbReference>
<reference evidence="10 11" key="1">
    <citation type="submission" date="2020-08" db="EMBL/GenBank/DDBJ databases">
        <title>Genomic Encyclopedia of Type Strains, Phase IV (KMG-IV): sequencing the most valuable type-strain genomes for metagenomic binning, comparative biology and taxonomic classification.</title>
        <authorList>
            <person name="Goeker M."/>
        </authorList>
    </citation>
    <scope>NUCLEOTIDE SEQUENCE [LARGE SCALE GENOMIC DNA]</scope>
    <source>
        <strain evidence="10 11">YIM 65646</strain>
    </source>
</reference>
<evidence type="ECO:0000256" key="7">
    <source>
        <dbReference type="ARBA" id="ARBA00023303"/>
    </source>
</evidence>
<evidence type="ECO:0000256" key="4">
    <source>
        <dbReference type="ARBA" id="ARBA00022989"/>
    </source>
</evidence>
<keyword evidence="3 8" id="KW-0812">Transmembrane</keyword>
<comment type="subcellular location">
    <subcellularLocation>
        <location evidence="1">Endomembrane system</location>
        <topology evidence="1">Multi-pass membrane protein</topology>
    </subcellularLocation>
</comment>
<feature type="transmembrane region" description="Helical" evidence="8">
    <location>
        <begin position="85"/>
        <end position="112"/>
    </location>
</feature>
<dbReference type="RefSeq" id="WP_203685727.1">
    <property type="nucleotide sequence ID" value="NZ_BONT01000006.1"/>
</dbReference>
<evidence type="ECO:0000256" key="1">
    <source>
        <dbReference type="ARBA" id="ARBA00004127"/>
    </source>
</evidence>
<evidence type="ECO:0000256" key="6">
    <source>
        <dbReference type="ARBA" id="ARBA00023136"/>
    </source>
</evidence>
<dbReference type="InterPro" id="IPR036721">
    <property type="entry name" value="RCK_C_sf"/>
</dbReference>
<evidence type="ECO:0000256" key="3">
    <source>
        <dbReference type="ARBA" id="ARBA00022692"/>
    </source>
</evidence>
<dbReference type="InterPro" id="IPR010420">
    <property type="entry name" value="CASTOR/POLLUX/SYM8_dom"/>
</dbReference>
<dbReference type="InterPro" id="IPR044849">
    <property type="entry name" value="CASTOR/POLLUX/SYM8-like"/>
</dbReference>
<comment type="caution">
    <text evidence="10">The sequence shown here is derived from an EMBL/GenBank/DDBJ whole genome shotgun (WGS) entry which is preliminary data.</text>
</comment>
<keyword evidence="11" id="KW-1185">Reference proteome</keyword>
<sequence length="631" mass="68560">MRKPKPRQRLRYRFDNTMSKGAPALVTWLVLVTFALVAIAGTLVVLISPQTDEEGNRLGFFDSLWTSLLHVLDPGTVTADEPTGVFVVIMMAVTIGGIVIVSSLVGILTTGLDDKLTDLRKGRSLVVESGHTVVLGWSDQIFTVISELVEANESERRACIAILADRDKVEMEDEIKAKLGSTKTTKIVCRTGNPVDPDDIRIVNPDAAKSIILLTSGEPDPDAQLVKSLLAVTHGNPDRTEPYHVVASVAESRNLPAARLAGGREAQIIDADDVTARLMVQTCRQSGLSVVYTDLLDFGGDEIYLAEEPRLAGYSFGQAQLAYRKSSVIGIQTPDAKCHLNPPARTVINPGDRLILIAEDDSAIHLDGSQPSIVEQGIVARGKHSARPERTLIMGWNARAGSVLRQLDAYVSPGSSADVVTDHPGAAANLTELGHQMKVLGLNYKTDDTTDRRTLESLNVGVYDHIIVLCCDNVPAQLADSRTLVTLLHLRDMAEKTGAKYPVVSEMSDDRNRGLAQVTQADDFIVSEKLISLMLTQIAENPHLATVFADLFDPEGSEIYLKPAEYYVRMQMPLTFYTVAESAKRRGETAIGYRLAAQAQVAPTYGVHLNPDKAETVVLGPNDRVIVLAED</sequence>
<dbReference type="InterPro" id="IPR036291">
    <property type="entry name" value="NAD(P)-bd_dom_sf"/>
</dbReference>
<dbReference type="SUPFAM" id="SSF51735">
    <property type="entry name" value="NAD(P)-binding Rossmann-fold domains"/>
    <property type="match status" value="1"/>
</dbReference>
<dbReference type="Pfam" id="PF06241">
    <property type="entry name" value="Castor_Poll_mid"/>
    <property type="match status" value="1"/>
</dbReference>